<feature type="transmembrane region" description="Helical" evidence="1">
    <location>
        <begin position="166"/>
        <end position="184"/>
    </location>
</feature>
<keyword evidence="3" id="KW-0808">Transferase</keyword>
<dbReference type="GO" id="GO:0016787">
    <property type="term" value="F:hydrolase activity"/>
    <property type="evidence" value="ECO:0007669"/>
    <property type="project" value="UniProtKB-KW"/>
</dbReference>
<feature type="transmembrane region" description="Helical" evidence="1">
    <location>
        <begin position="145"/>
        <end position="161"/>
    </location>
</feature>
<dbReference type="RefSeq" id="WP_090059419.1">
    <property type="nucleotide sequence ID" value="NZ_FNCC01000022.1"/>
</dbReference>
<dbReference type="InterPro" id="IPR002656">
    <property type="entry name" value="Acyl_transf_3_dom"/>
</dbReference>
<feature type="transmembrane region" description="Helical" evidence="1">
    <location>
        <begin position="287"/>
        <end position="307"/>
    </location>
</feature>
<reference evidence="4" key="1">
    <citation type="submission" date="2016-10" db="EMBL/GenBank/DDBJ databases">
        <authorList>
            <person name="Varghese N."/>
            <person name="Submissions S."/>
        </authorList>
    </citation>
    <scope>NUCLEOTIDE SEQUENCE [LARGE SCALE GENOMIC DNA]</scope>
    <source>
        <strain evidence="4">CGMCC 4.3506</strain>
    </source>
</reference>
<protein>
    <submittedName>
        <fullName evidence="3">Peptidoglycan/LPS O-acetylase OafA/YrhL, contains acyltransferase and SGNH-hydrolase domains</fullName>
    </submittedName>
</protein>
<keyword evidence="1" id="KW-1133">Transmembrane helix</keyword>
<evidence type="ECO:0000313" key="4">
    <source>
        <dbReference type="Proteomes" id="UP000199623"/>
    </source>
</evidence>
<dbReference type="GO" id="GO:0016747">
    <property type="term" value="F:acyltransferase activity, transferring groups other than amino-acyl groups"/>
    <property type="evidence" value="ECO:0007669"/>
    <property type="project" value="InterPro"/>
</dbReference>
<name>A0A1G8CF79_9PSEU</name>
<feature type="domain" description="Acyltransferase 3" evidence="2">
    <location>
        <begin position="16"/>
        <end position="329"/>
    </location>
</feature>
<organism evidence="3 4">
    <name type="scientific">Lentzea fradiae</name>
    <dbReference type="NCBI Taxonomy" id="200378"/>
    <lineage>
        <taxon>Bacteria</taxon>
        <taxon>Bacillati</taxon>
        <taxon>Actinomycetota</taxon>
        <taxon>Actinomycetes</taxon>
        <taxon>Pseudonocardiales</taxon>
        <taxon>Pseudonocardiaceae</taxon>
        <taxon>Lentzea</taxon>
    </lineage>
</organism>
<dbReference type="OrthoDB" id="3404679at2"/>
<keyword evidence="1" id="KW-0472">Membrane</keyword>
<proteinExistence type="predicted"/>
<dbReference type="Pfam" id="PF01757">
    <property type="entry name" value="Acyl_transf_3"/>
    <property type="match status" value="1"/>
</dbReference>
<dbReference type="GO" id="GO:0000271">
    <property type="term" value="P:polysaccharide biosynthetic process"/>
    <property type="evidence" value="ECO:0007669"/>
    <property type="project" value="TreeGrafter"/>
</dbReference>
<feature type="transmembrane region" description="Helical" evidence="1">
    <location>
        <begin position="250"/>
        <end position="275"/>
    </location>
</feature>
<keyword evidence="3" id="KW-0378">Hydrolase</keyword>
<gene>
    <name evidence="3" type="ORF">SAMN05216553_12222</name>
</gene>
<dbReference type="InterPro" id="IPR050879">
    <property type="entry name" value="Acyltransferase_3"/>
</dbReference>
<dbReference type="PANTHER" id="PTHR23028:SF53">
    <property type="entry name" value="ACYL_TRANSF_3 DOMAIN-CONTAINING PROTEIN"/>
    <property type="match status" value="1"/>
</dbReference>
<sequence length="373" mass="41912">MSQLTHAGYLALRRFPALDGLRAVAAVLVVFEHFGGKTWHPVAGWLGVQLFFVLSGFLITTLALREESRRGRASVRNFYLRRVFRLMPVYYVVLGATALLYYWRDEWQLTAMAEVLPYYATFNNEYIAYGHVFGHSWTLAIEQKFYLVWPLLAFAAGVVPLRRRLGITFGVIALLVAAMTVPFYTYGTSSYIVILMGCALAIVLHDPRGFALLRGLTRPWLGFVFLPLLVAVQLSAPWQIRLTNADTSAVLSYALVMCLLLPSLLGGGPLVRFFSTRPMRFVGERSYSLYLVQQFAAIFVMATFPMFRVERTLTALVVTVVALLMADLLFRWVEQPMIEVGRRVVARLDRRAKAQVGAPPAVEQVPLPVPNPA</sequence>
<keyword evidence="1" id="KW-0812">Transmembrane</keyword>
<keyword evidence="4" id="KW-1185">Reference proteome</keyword>
<feature type="transmembrane region" description="Helical" evidence="1">
    <location>
        <begin position="219"/>
        <end position="238"/>
    </location>
</feature>
<dbReference type="EMBL" id="FNCC01000022">
    <property type="protein sequence ID" value="SDH43570.1"/>
    <property type="molecule type" value="Genomic_DNA"/>
</dbReference>
<dbReference type="PANTHER" id="PTHR23028">
    <property type="entry name" value="ACETYLTRANSFERASE"/>
    <property type="match status" value="1"/>
</dbReference>
<dbReference type="AlphaFoldDB" id="A0A1G8CF79"/>
<feature type="transmembrane region" description="Helical" evidence="1">
    <location>
        <begin position="190"/>
        <end position="207"/>
    </location>
</feature>
<evidence type="ECO:0000313" key="3">
    <source>
        <dbReference type="EMBL" id="SDH43570.1"/>
    </source>
</evidence>
<dbReference type="GO" id="GO:0016020">
    <property type="term" value="C:membrane"/>
    <property type="evidence" value="ECO:0007669"/>
    <property type="project" value="TreeGrafter"/>
</dbReference>
<keyword evidence="3" id="KW-0012">Acyltransferase</keyword>
<dbReference type="STRING" id="200378.SAMN05216553_12222"/>
<dbReference type="Proteomes" id="UP000199623">
    <property type="component" value="Unassembled WGS sequence"/>
</dbReference>
<feature type="transmembrane region" description="Helical" evidence="1">
    <location>
        <begin position="313"/>
        <end position="333"/>
    </location>
</feature>
<evidence type="ECO:0000259" key="2">
    <source>
        <dbReference type="Pfam" id="PF01757"/>
    </source>
</evidence>
<accession>A0A1G8CF79</accession>
<feature type="transmembrane region" description="Helical" evidence="1">
    <location>
        <begin position="84"/>
        <end position="103"/>
    </location>
</feature>
<feature type="transmembrane region" description="Helical" evidence="1">
    <location>
        <begin position="42"/>
        <end position="64"/>
    </location>
</feature>
<evidence type="ECO:0000256" key="1">
    <source>
        <dbReference type="SAM" id="Phobius"/>
    </source>
</evidence>